<accession>A0A450WEK8</accession>
<protein>
    <submittedName>
        <fullName evidence="1">RloB-like protein</fullName>
    </submittedName>
</protein>
<dbReference type="EMBL" id="CAADFN010000016">
    <property type="protein sequence ID" value="VFK15539.1"/>
    <property type="molecule type" value="Genomic_DNA"/>
</dbReference>
<name>A0A450WEK8_9GAMM</name>
<dbReference type="InterPro" id="IPR025591">
    <property type="entry name" value="RloB"/>
</dbReference>
<evidence type="ECO:0000313" key="1">
    <source>
        <dbReference type="EMBL" id="VFK15539.1"/>
    </source>
</evidence>
<sequence length="219" mass="25367">MKRRLRSIDQQLDRMAEGRYEHVLIVCEGEKTEPHYFKELRKRYRLSAVNIEVTSADGTDPMSVVRTAKRGQQNRQKRRKTPFDRVYCVFDRDEHGNFGDACQQIETLEKHGFRSARSWPCFEFWLLLHFGYTRKSFERGGGRSACQNCEKELQSKMKDYRKGKTGVFGELFPRLEKAKGHAASALEDAEKTGENNPSTEVHELVGYLQNLNGIRNASL</sequence>
<organism evidence="1">
    <name type="scientific">Candidatus Kentrum sp. LFY</name>
    <dbReference type="NCBI Taxonomy" id="2126342"/>
    <lineage>
        <taxon>Bacteria</taxon>
        <taxon>Pseudomonadati</taxon>
        <taxon>Pseudomonadota</taxon>
        <taxon>Gammaproteobacteria</taxon>
        <taxon>Candidatus Kentrum</taxon>
    </lineage>
</organism>
<proteinExistence type="predicted"/>
<dbReference type="AlphaFoldDB" id="A0A450WEK8"/>
<gene>
    <name evidence="1" type="ORF">BECKLFY1418C_GA0070996_10164</name>
</gene>
<reference evidence="1" key="1">
    <citation type="submission" date="2019-02" db="EMBL/GenBank/DDBJ databases">
        <authorList>
            <person name="Gruber-Vodicka R. H."/>
            <person name="Seah K. B. B."/>
        </authorList>
    </citation>
    <scope>NUCLEOTIDE SEQUENCE</scope>
    <source>
        <strain evidence="1">BECK_BY7</strain>
    </source>
</reference>
<dbReference type="Pfam" id="PF13707">
    <property type="entry name" value="RloB"/>
    <property type="match status" value="1"/>
</dbReference>